<organism evidence="2 3">
    <name type="scientific">Rhamnusium bicolor</name>
    <dbReference type="NCBI Taxonomy" id="1586634"/>
    <lineage>
        <taxon>Eukaryota</taxon>
        <taxon>Metazoa</taxon>
        <taxon>Ecdysozoa</taxon>
        <taxon>Arthropoda</taxon>
        <taxon>Hexapoda</taxon>
        <taxon>Insecta</taxon>
        <taxon>Pterygota</taxon>
        <taxon>Neoptera</taxon>
        <taxon>Endopterygota</taxon>
        <taxon>Coleoptera</taxon>
        <taxon>Polyphaga</taxon>
        <taxon>Cucujiformia</taxon>
        <taxon>Chrysomeloidea</taxon>
        <taxon>Cerambycidae</taxon>
        <taxon>Lepturinae</taxon>
        <taxon>Rhagiini</taxon>
        <taxon>Rhamnusium</taxon>
    </lineage>
</organism>
<feature type="non-terminal residue" evidence="2">
    <location>
        <position position="1"/>
    </location>
</feature>
<dbReference type="Gene3D" id="2.60.210.10">
    <property type="entry name" value="Apoptosis, Tumor Necrosis Factor Receptor Associated Protein 2, Chain A"/>
    <property type="match status" value="1"/>
</dbReference>
<evidence type="ECO:0000313" key="2">
    <source>
        <dbReference type="EMBL" id="KAJ8968720.1"/>
    </source>
</evidence>
<comment type="caution">
    <text evidence="2">The sequence shown here is derived from an EMBL/GenBank/DDBJ whole genome shotgun (WGS) entry which is preliminary data.</text>
</comment>
<dbReference type="EMBL" id="JANEYF010000662">
    <property type="protein sequence ID" value="KAJ8968720.1"/>
    <property type="molecule type" value="Genomic_DNA"/>
</dbReference>
<keyword evidence="1" id="KW-0175">Coiled coil</keyword>
<dbReference type="InterPro" id="IPR008974">
    <property type="entry name" value="TRAF-like"/>
</dbReference>
<dbReference type="Proteomes" id="UP001162156">
    <property type="component" value="Unassembled WGS sequence"/>
</dbReference>
<reference evidence="2" key="1">
    <citation type="journal article" date="2023" name="Insect Mol. Biol.">
        <title>Genome sequencing provides insights into the evolution of gene families encoding plant cell wall-degrading enzymes in longhorned beetles.</title>
        <authorList>
            <person name="Shin N.R."/>
            <person name="Okamura Y."/>
            <person name="Kirsch R."/>
            <person name="Pauchet Y."/>
        </authorList>
    </citation>
    <scope>NUCLEOTIDE SEQUENCE</scope>
    <source>
        <strain evidence="2">RBIC_L_NR</strain>
    </source>
</reference>
<evidence type="ECO:0000313" key="3">
    <source>
        <dbReference type="Proteomes" id="UP001162156"/>
    </source>
</evidence>
<feature type="coiled-coil region" evidence="1">
    <location>
        <begin position="201"/>
        <end position="242"/>
    </location>
</feature>
<evidence type="ECO:0000256" key="1">
    <source>
        <dbReference type="SAM" id="Coils"/>
    </source>
</evidence>
<gene>
    <name evidence="2" type="ORF">NQ314_002150</name>
</gene>
<dbReference type="SUPFAM" id="SSF49599">
    <property type="entry name" value="TRAF domain-like"/>
    <property type="match status" value="1"/>
</dbReference>
<protein>
    <submittedName>
        <fullName evidence="2">Uncharacterized protein</fullName>
    </submittedName>
</protein>
<proteinExistence type="predicted"/>
<sequence length="355" mass="41718">RYSNGYPQKTSNPRISSEEVIKLSRRLADLESRHFHSQQKSQNQNTVHKYESLKTSQMQLSLEMEKLKYQTKLTMDWKKNIETQLYNLNQSISVFQNSKKETDLHWLSIKDRLMVIDKVQMDLNFLRDSFIQEQTYSRQTNNNIQQDLNSLKDLFTQENATTAAVFNGHKVAIDRLKHDTEDIKKMFEEQKVKFTNIVFDLRAASQIASEASERIEIHERDFAEVKKELDQIKLDMEILEGLSSSCDNNFGSGRLIWRITEVENKMQRAKDFDIVLKSPIFYTHEYGYKIRGKPFSKYITAKRQCGDEEGEEPQESSSTFIFIPHTTLLKQNFVKENTLFIEIKIQQNTKLETSL</sequence>
<accession>A0AAV8ZTQ9</accession>
<name>A0AAV8ZTQ9_9CUCU</name>
<dbReference type="AlphaFoldDB" id="A0AAV8ZTQ9"/>
<keyword evidence="3" id="KW-1185">Reference proteome</keyword>